<evidence type="ECO:0000256" key="2">
    <source>
        <dbReference type="ARBA" id="ARBA00023015"/>
    </source>
</evidence>
<evidence type="ECO:0000313" key="10">
    <source>
        <dbReference type="Proteomes" id="UP000437824"/>
    </source>
</evidence>
<dbReference type="InterPro" id="IPR009057">
    <property type="entry name" value="Homeodomain-like_sf"/>
</dbReference>
<evidence type="ECO:0000259" key="7">
    <source>
        <dbReference type="PROSITE" id="PS01124"/>
    </source>
</evidence>
<dbReference type="Pfam" id="PF00072">
    <property type="entry name" value="Response_reg"/>
    <property type="match status" value="1"/>
</dbReference>
<organism evidence="9 10">
    <name type="scientific">Blautia luti DSM 14534 = JCM 17040</name>
    <dbReference type="NCBI Taxonomy" id="649762"/>
    <lineage>
        <taxon>Bacteria</taxon>
        <taxon>Bacillati</taxon>
        <taxon>Bacillota</taxon>
        <taxon>Clostridia</taxon>
        <taxon>Lachnospirales</taxon>
        <taxon>Lachnospiraceae</taxon>
        <taxon>Blautia</taxon>
    </lineage>
</organism>
<feature type="modified residue" description="4-aspartylphosphate" evidence="6">
    <location>
        <position position="79"/>
    </location>
</feature>
<dbReference type="InterPro" id="IPR018062">
    <property type="entry name" value="HTH_AraC-typ_CS"/>
</dbReference>
<dbReference type="SUPFAM" id="SSF52172">
    <property type="entry name" value="CheY-like"/>
    <property type="match status" value="1"/>
</dbReference>
<keyword evidence="3" id="KW-0238">DNA-binding</keyword>
<accession>A0A844GD76</accession>
<comment type="function">
    <text evidence="5">May play the central regulatory role in sporulation. It may be an element of the effector pathway responsible for the activation of sporulation genes in response to nutritional stress. Spo0A may act in concert with spo0H (a sigma factor) to control the expression of some genes that are critical to the sporulation process.</text>
</comment>
<dbReference type="GO" id="GO:0000160">
    <property type="term" value="P:phosphorelay signal transduction system"/>
    <property type="evidence" value="ECO:0007669"/>
    <property type="project" value="InterPro"/>
</dbReference>
<dbReference type="EMBL" id="WMBC01000001">
    <property type="protein sequence ID" value="MTD59883.1"/>
    <property type="molecule type" value="Genomic_DNA"/>
</dbReference>
<protein>
    <recommendedName>
        <fullName evidence="1">Stage 0 sporulation protein A homolog</fullName>
    </recommendedName>
</protein>
<gene>
    <name evidence="9" type="ORF">GKZ57_01030</name>
</gene>
<dbReference type="GO" id="GO:0003700">
    <property type="term" value="F:DNA-binding transcription factor activity"/>
    <property type="evidence" value="ECO:0007669"/>
    <property type="project" value="InterPro"/>
</dbReference>
<dbReference type="InterPro" id="IPR018060">
    <property type="entry name" value="HTH_AraC"/>
</dbReference>
<evidence type="ECO:0000256" key="5">
    <source>
        <dbReference type="ARBA" id="ARBA00024867"/>
    </source>
</evidence>
<feature type="domain" description="Response regulatory" evidence="8">
    <location>
        <begin position="27"/>
        <end position="144"/>
    </location>
</feature>
<keyword evidence="2" id="KW-0805">Transcription regulation</keyword>
<dbReference type="PANTHER" id="PTHR43280:SF10">
    <property type="entry name" value="REGULATORY PROTEIN POCR"/>
    <property type="match status" value="1"/>
</dbReference>
<dbReference type="Gene3D" id="3.40.50.2300">
    <property type="match status" value="1"/>
</dbReference>
<dbReference type="Gene3D" id="1.10.10.60">
    <property type="entry name" value="Homeodomain-like"/>
    <property type="match status" value="2"/>
</dbReference>
<keyword evidence="4" id="KW-0804">Transcription</keyword>
<evidence type="ECO:0000256" key="4">
    <source>
        <dbReference type="ARBA" id="ARBA00023163"/>
    </source>
</evidence>
<comment type="caution">
    <text evidence="9">The sequence shown here is derived from an EMBL/GenBank/DDBJ whole genome shotgun (WGS) entry which is preliminary data.</text>
</comment>
<dbReference type="Pfam" id="PF12833">
    <property type="entry name" value="HTH_18"/>
    <property type="match status" value="1"/>
</dbReference>
<evidence type="ECO:0000259" key="8">
    <source>
        <dbReference type="PROSITE" id="PS50110"/>
    </source>
</evidence>
<evidence type="ECO:0000256" key="3">
    <source>
        <dbReference type="ARBA" id="ARBA00023125"/>
    </source>
</evidence>
<dbReference type="SMART" id="SM00448">
    <property type="entry name" value="REC"/>
    <property type="match status" value="1"/>
</dbReference>
<feature type="domain" description="HTH araC/xylS-type" evidence="7">
    <location>
        <begin position="421"/>
        <end position="519"/>
    </location>
</feature>
<evidence type="ECO:0000256" key="1">
    <source>
        <dbReference type="ARBA" id="ARBA00018672"/>
    </source>
</evidence>
<dbReference type="CDD" id="cd17536">
    <property type="entry name" value="REC_YesN-like"/>
    <property type="match status" value="1"/>
</dbReference>
<dbReference type="PRINTS" id="PR00032">
    <property type="entry name" value="HTHARAC"/>
</dbReference>
<dbReference type="GO" id="GO:0043565">
    <property type="term" value="F:sequence-specific DNA binding"/>
    <property type="evidence" value="ECO:0007669"/>
    <property type="project" value="InterPro"/>
</dbReference>
<dbReference type="PROSITE" id="PS50110">
    <property type="entry name" value="RESPONSE_REGULATORY"/>
    <property type="match status" value="1"/>
</dbReference>
<dbReference type="PROSITE" id="PS01124">
    <property type="entry name" value="HTH_ARAC_FAMILY_2"/>
    <property type="match status" value="1"/>
</dbReference>
<dbReference type="SUPFAM" id="SSF46689">
    <property type="entry name" value="Homeodomain-like"/>
    <property type="match status" value="2"/>
</dbReference>
<dbReference type="SMART" id="SM00342">
    <property type="entry name" value="HTH_ARAC"/>
    <property type="match status" value="1"/>
</dbReference>
<dbReference type="InterPro" id="IPR011006">
    <property type="entry name" value="CheY-like_superfamily"/>
</dbReference>
<dbReference type="PANTHER" id="PTHR43280">
    <property type="entry name" value="ARAC-FAMILY TRANSCRIPTIONAL REGULATOR"/>
    <property type="match status" value="1"/>
</dbReference>
<proteinExistence type="predicted"/>
<reference evidence="9 10" key="1">
    <citation type="submission" date="2019-11" db="EMBL/GenBank/DDBJ databases">
        <title>Draft genome sequence of Blautia luti DSM 14534T, isolated from human stool.</title>
        <authorList>
            <person name="Ortiz R."/>
            <person name="Melis-Arcos F."/>
            <person name="Covarrubias P."/>
            <person name="Cardenas J.P."/>
            <person name="Perez-Donoso J."/>
            <person name="Almonacid D."/>
        </authorList>
    </citation>
    <scope>NUCLEOTIDE SEQUENCE [LARGE SCALE GENOMIC DNA]</scope>
    <source>
        <strain evidence="9 10">DSM 14534</strain>
    </source>
</reference>
<dbReference type="InterPro" id="IPR020449">
    <property type="entry name" value="Tscrpt_reg_AraC-type_HTH"/>
</dbReference>
<evidence type="ECO:0000256" key="6">
    <source>
        <dbReference type="PROSITE-ProRule" id="PRU00169"/>
    </source>
</evidence>
<dbReference type="AlphaFoldDB" id="A0A844GD76"/>
<dbReference type="PROSITE" id="PS00041">
    <property type="entry name" value="HTH_ARAC_FAMILY_1"/>
    <property type="match status" value="1"/>
</dbReference>
<evidence type="ECO:0000313" key="9">
    <source>
        <dbReference type="EMBL" id="MTD59883.1"/>
    </source>
</evidence>
<dbReference type="Proteomes" id="UP000437824">
    <property type="component" value="Unassembled WGS sequence"/>
</dbReference>
<sequence length="524" mass="61417">MEIICFLIYKAILTELALQLEGTMKIRVMVVEDEPPIQRSICQKIEETNKNFTVVAAIDNGKDALQYLKEHPVDVMFVDMNLPIVSGKELLDFCSNEKLSVLPVVLSGYTDFEYVKCAITNHAIDYLLKPLKVQELKLVLEKIEEKIQKQYLKEKVQNLTDAVRGLEMFPTKEIPSEVNSSYSILLVSLGMCLYENERNYQEIFKNMDLEKAFSLIVPPENFWLVDGKNINEKLIFIRKDSIPDINHLNQFFRKVKCSDIIVTVVYYKETVELPDIFSTYHLLQKYTREHMIFLKNSVLIYSSEEFRQDFSDLRNKIDYLILQCKNTNIDNIIESFAQLLHLLTMRPIIQKEALRNIKYFVSEIYKLYPGNREFFEVEEDIQFILENYYSEKELLKEFNFLLKDIFGIAMYDSGDKKIIALKIKNYLDEMFRTNITNQLLAARFGFVPSYIVSIFKTYYGLTPMDYLVKTRIDESKFLLTNSSLKIKEVANEVGYEDSLYFSKVFKKITGVSPKEYIRSEKINS</sequence>
<keyword evidence="6" id="KW-0597">Phosphoprotein</keyword>
<name>A0A844GD76_9FIRM</name>
<dbReference type="InterPro" id="IPR001789">
    <property type="entry name" value="Sig_transdc_resp-reg_receiver"/>
</dbReference>